<dbReference type="Gene3D" id="3.20.20.70">
    <property type="entry name" value="Aldolase class I"/>
    <property type="match status" value="1"/>
</dbReference>
<dbReference type="AlphaFoldDB" id="A0A7R9T2J7"/>
<dbReference type="CDD" id="cd02801">
    <property type="entry name" value="DUS_like_FMN"/>
    <property type="match status" value="1"/>
</dbReference>
<name>A0A7R9T2J7_9CHLO</name>
<evidence type="ECO:0000256" key="2">
    <source>
        <dbReference type="ARBA" id="ARBA00022857"/>
    </source>
</evidence>
<dbReference type="InterPro" id="IPR013785">
    <property type="entry name" value="Aldolase_TIM"/>
</dbReference>
<dbReference type="SUPFAM" id="SSF51395">
    <property type="entry name" value="FMN-linked oxidoreductases"/>
    <property type="match status" value="1"/>
</dbReference>
<dbReference type="GO" id="GO:0017150">
    <property type="term" value="F:tRNA dihydrouridine synthase activity"/>
    <property type="evidence" value="ECO:0007669"/>
    <property type="project" value="InterPro"/>
</dbReference>
<dbReference type="InterPro" id="IPR035587">
    <property type="entry name" value="DUS-like_FMN-bd"/>
</dbReference>
<dbReference type="PANTHER" id="PTHR42907">
    <property type="entry name" value="FMN-LINKED OXIDOREDUCTASES SUPERFAMILY PROTEIN"/>
    <property type="match status" value="1"/>
</dbReference>
<reference evidence="5" key="1">
    <citation type="submission" date="2021-01" db="EMBL/GenBank/DDBJ databases">
        <authorList>
            <person name="Corre E."/>
            <person name="Pelletier E."/>
            <person name="Niang G."/>
            <person name="Scheremetjew M."/>
            <person name="Finn R."/>
            <person name="Kale V."/>
            <person name="Holt S."/>
            <person name="Cochrane G."/>
            <person name="Meng A."/>
            <person name="Brown T."/>
            <person name="Cohen L."/>
        </authorList>
    </citation>
    <scope>NUCLEOTIDE SEQUENCE</scope>
    <source>
        <strain evidence="5">Clade-A-BCC118000</strain>
    </source>
</reference>
<evidence type="ECO:0000256" key="3">
    <source>
        <dbReference type="ARBA" id="ARBA00022884"/>
    </source>
</evidence>
<evidence type="ECO:0000313" key="5">
    <source>
        <dbReference type="EMBL" id="CAD8222900.1"/>
    </source>
</evidence>
<proteinExistence type="predicted"/>
<organism evidence="5">
    <name type="scientific">Ostreococcus sp. 'lucimarinus'</name>
    <dbReference type="NCBI Taxonomy" id="242159"/>
    <lineage>
        <taxon>Eukaryota</taxon>
        <taxon>Viridiplantae</taxon>
        <taxon>Chlorophyta</taxon>
        <taxon>Mamiellophyceae</taxon>
        <taxon>Mamiellales</taxon>
        <taxon>Bathycoccaceae</taxon>
        <taxon>Ostreococcus</taxon>
    </lineage>
</organism>
<dbReference type="EMBL" id="HBDX01004212">
    <property type="protein sequence ID" value="CAD8222900.1"/>
    <property type="molecule type" value="Transcribed_RNA"/>
</dbReference>
<evidence type="ECO:0000256" key="1">
    <source>
        <dbReference type="ARBA" id="ARBA00022555"/>
    </source>
</evidence>
<keyword evidence="2" id="KW-0521">NADP</keyword>
<feature type="domain" description="DUS-like FMN-binding" evidence="4">
    <location>
        <begin position="19"/>
        <end position="273"/>
    </location>
</feature>
<evidence type="ECO:0000259" key="4">
    <source>
        <dbReference type="Pfam" id="PF01207"/>
    </source>
</evidence>
<gene>
    <name evidence="5" type="ORF">OLUC0939_LOCUS3624</name>
</gene>
<sequence>MARAARGKSRASEGSTLAIAPGLDVTTPYYRALARAMTKRARVWTEMAHHDAVERLKSNTLTRGETLATAQLGGADPSGLARAVEVCEGEYGYDEVNLNCGCPSDRVCGKGETEKRFGASMMLDVERAAECARRMAEASDRAKITIKHRLGVRYDKTMMKHEETDCYDYVVNFVEAIHEAAGVEHFIVHARSAVMGGLNPDANRKIPPLRYDEVFALCDEFGRCDFTLNGGVNSLAQAKELLDREDGKLAGVMMGRAFYKHPCMLADVDRVIFGDAACEPALTRRSVIQRYGEFGDGVYAARGADIDVKSRKAVARKLFKAVSGVTFGTSTGSKMFHRAGDAMLAARYDAIPPDPSDDRPFSVNLMECCVDVMDAAVLDKPLVDVKPEGDQTFYVSPREDGWDRRNRGEDGAPDACARALKTITI</sequence>
<keyword evidence="3" id="KW-0694">RNA-binding</keyword>
<protein>
    <recommendedName>
        <fullName evidence="4">DUS-like FMN-binding domain-containing protein</fullName>
    </recommendedName>
</protein>
<dbReference type="PANTHER" id="PTHR42907:SF1">
    <property type="entry name" value="FMN-LINKED OXIDOREDUCTASES SUPERFAMILY PROTEIN"/>
    <property type="match status" value="1"/>
</dbReference>
<dbReference type="InterPro" id="IPR004653">
    <property type="entry name" value="DusA"/>
</dbReference>
<accession>A0A7R9T2J7</accession>
<dbReference type="Pfam" id="PF01207">
    <property type="entry name" value="Dus"/>
    <property type="match status" value="1"/>
</dbReference>
<dbReference type="GO" id="GO:0000049">
    <property type="term" value="F:tRNA binding"/>
    <property type="evidence" value="ECO:0007669"/>
    <property type="project" value="UniProtKB-KW"/>
</dbReference>
<keyword evidence="1" id="KW-0820">tRNA-binding</keyword>